<dbReference type="RefSeq" id="WP_135650952.1">
    <property type="nucleotide sequence ID" value="NZ_RQGF01000035.1"/>
</dbReference>
<dbReference type="AlphaFoldDB" id="A0A4R9K1L6"/>
<comment type="caution">
    <text evidence="1">The sequence shown here is derived from an EMBL/GenBank/DDBJ whole genome shotgun (WGS) entry which is preliminary data.</text>
</comment>
<accession>A0A4R9K1L6</accession>
<dbReference type="Proteomes" id="UP000297762">
    <property type="component" value="Unassembled WGS sequence"/>
</dbReference>
<gene>
    <name evidence="1" type="ORF">EHQ64_16760</name>
</gene>
<evidence type="ECO:0000313" key="2">
    <source>
        <dbReference type="Proteomes" id="UP000297762"/>
    </source>
</evidence>
<keyword evidence="2" id="KW-1185">Reference proteome</keyword>
<name>A0A4R9K1L6_9LEPT</name>
<protein>
    <submittedName>
        <fullName evidence="1">Uncharacterized protein</fullName>
    </submittedName>
</protein>
<proteinExistence type="predicted"/>
<dbReference type="EMBL" id="RQGF01000035">
    <property type="protein sequence ID" value="TGL58704.1"/>
    <property type="molecule type" value="Genomic_DNA"/>
</dbReference>
<reference evidence="1" key="1">
    <citation type="journal article" date="2019" name="PLoS Negl. Trop. Dis.">
        <title>Revisiting the worldwide diversity of Leptospira species in the environment.</title>
        <authorList>
            <person name="Vincent A.T."/>
            <person name="Schiettekatte O."/>
            <person name="Bourhy P."/>
            <person name="Veyrier F.J."/>
            <person name="Picardeau M."/>
        </authorList>
    </citation>
    <scope>NUCLEOTIDE SEQUENCE [LARGE SCALE GENOMIC DNA]</scope>
    <source>
        <strain evidence="1">201702455</strain>
    </source>
</reference>
<dbReference type="OrthoDB" id="9850004at2"/>
<evidence type="ECO:0000313" key="1">
    <source>
        <dbReference type="EMBL" id="TGL58704.1"/>
    </source>
</evidence>
<sequence>MKKNIFLILVSMSIHCSAEQGRVENYIPPSTEERNSIIWTSNEKFPNGKEWAFENDFSFYRYVDILKKFNKETAYILYDINKQAIAIAFEDFIYVNRIFFSDVNRKDFLKIIEKYLDWELIAKKNKETLEKDIGEVGFYCLWSQKNGDSHLSSEQKMKISFLSQNKDYHQLVLMFPTVSSERNDYISHKPETIYLDKSNVLALKSIFDDASIGKVLQKIIQTQKAEEEKYK</sequence>
<organism evidence="1 2">
    <name type="scientific">Leptospira sarikeiensis</name>
    <dbReference type="NCBI Taxonomy" id="2484943"/>
    <lineage>
        <taxon>Bacteria</taxon>
        <taxon>Pseudomonadati</taxon>
        <taxon>Spirochaetota</taxon>
        <taxon>Spirochaetia</taxon>
        <taxon>Leptospirales</taxon>
        <taxon>Leptospiraceae</taxon>
        <taxon>Leptospira</taxon>
    </lineage>
</organism>